<dbReference type="GO" id="GO:0005634">
    <property type="term" value="C:nucleus"/>
    <property type="evidence" value="ECO:0007669"/>
    <property type="project" value="TreeGrafter"/>
</dbReference>
<evidence type="ECO:0000313" key="3">
    <source>
        <dbReference type="EMBL" id="PON40806.1"/>
    </source>
</evidence>
<name>A0A2P5AWA3_TREOI</name>
<reference evidence="4" key="1">
    <citation type="submission" date="2016-06" db="EMBL/GenBank/DDBJ databases">
        <title>Parallel loss of symbiosis genes in relatives of nitrogen-fixing non-legume Parasponia.</title>
        <authorList>
            <person name="Van Velzen R."/>
            <person name="Holmer R."/>
            <person name="Bu F."/>
            <person name="Rutten L."/>
            <person name="Van Zeijl A."/>
            <person name="Liu W."/>
            <person name="Santuari L."/>
            <person name="Cao Q."/>
            <person name="Sharma T."/>
            <person name="Shen D."/>
            <person name="Roswanjaya Y."/>
            <person name="Wardhani T."/>
            <person name="Kalhor M.S."/>
            <person name="Jansen J."/>
            <person name="Van den Hoogen J."/>
            <person name="Gungor B."/>
            <person name="Hartog M."/>
            <person name="Hontelez J."/>
            <person name="Verver J."/>
            <person name="Yang W.-C."/>
            <person name="Schijlen E."/>
            <person name="Repin R."/>
            <person name="Schilthuizen M."/>
            <person name="Schranz E."/>
            <person name="Heidstra R."/>
            <person name="Miyata K."/>
            <person name="Fedorova E."/>
            <person name="Kohlen W."/>
            <person name="Bisseling T."/>
            <person name="Smit S."/>
            <person name="Geurts R."/>
        </authorList>
    </citation>
    <scope>NUCLEOTIDE SEQUENCE [LARGE SCALE GENOMIC DNA]</scope>
    <source>
        <strain evidence="4">cv. RG33-2</strain>
    </source>
</reference>
<dbReference type="OrthoDB" id="1518325at2759"/>
<dbReference type="InParanoid" id="A0A2P5AWA3"/>
<feature type="domain" description="VQ" evidence="2">
    <location>
        <begin position="34"/>
        <end position="58"/>
    </location>
</feature>
<evidence type="ECO:0000256" key="1">
    <source>
        <dbReference type="SAM" id="MobiDB-lite"/>
    </source>
</evidence>
<sequence>MNGPRPSPLTIRESSAKITKKSRAPRPVVVYLRSPKIIHVRPEEFMGLVQQLTGKKPAAVAAATAYPNCSTSTCCAAEEGGGCVAEDATFEVPSRVSSSCNFDGYSSTNYIFRY</sequence>
<dbReference type="AlphaFoldDB" id="A0A2P5AWA3"/>
<dbReference type="Pfam" id="PF05678">
    <property type="entry name" value="VQ"/>
    <property type="match status" value="1"/>
</dbReference>
<dbReference type="PANTHER" id="PTHR33143">
    <property type="entry name" value="F16F4.1 PROTEIN-RELATED"/>
    <property type="match status" value="1"/>
</dbReference>
<gene>
    <name evidence="3" type="ORF">TorRG33x02_339580</name>
</gene>
<keyword evidence="4" id="KW-1185">Reference proteome</keyword>
<feature type="region of interest" description="Disordered" evidence="1">
    <location>
        <begin position="1"/>
        <end position="20"/>
    </location>
</feature>
<evidence type="ECO:0000313" key="4">
    <source>
        <dbReference type="Proteomes" id="UP000237000"/>
    </source>
</evidence>
<organism evidence="3 4">
    <name type="scientific">Trema orientale</name>
    <name type="common">Charcoal tree</name>
    <name type="synonym">Celtis orientalis</name>
    <dbReference type="NCBI Taxonomy" id="63057"/>
    <lineage>
        <taxon>Eukaryota</taxon>
        <taxon>Viridiplantae</taxon>
        <taxon>Streptophyta</taxon>
        <taxon>Embryophyta</taxon>
        <taxon>Tracheophyta</taxon>
        <taxon>Spermatophyta</taxon>
        <taxon>Magnoliopsida</taxon>
        <taxon>eudicotyledons</taxon>
        <taxon>Gunneridae</taxon>
        <taxon>Pentapetalae</taxon>
        <taxon>rosids</taxon>
        <taxon>fabids</taxon>
        <taxon>Rosales</taxon>
        <taxon>Cannabaceae</taxon>
        <taxon>Trema</taxon>
    </lineage>
</organism>
<comment type="caution">
    <text evidence="3">The sequence shown here is derived from an EMBL/GenBank/DDBJ whole genome shotgun (WGS) entry which is preliminary data.</text>
</comment>
<evidence type="ECO:0000259" key="2">
    <source>
        <dbReference type="Pfam" id="PF05678"/>
    </source>
</evidence>
<dbReference type="EMBL" id="JXTC01000679">
    <property type="protein sequence ID" value="PON40806.1"/>
    <property type="molecule type" value="Genomic_DNA"/>
</dbReference>
<dbReference type="Proteomes" id="UP000237000">
    <property type="component" value="Unassembled WGS sequence"/>
</dbReference>
<dbReference type="InterPro" id="IPR008889">
    <property type="entry name" value="VQ"/>
</dbReference>
<dbReference type="STRING" id="63057.A0A2P5AWA3"/>
<proteinExistence type="predicted"/>
<dbReference type="InterPro" id="IPR039607">
    <property type="entry name" value="VQ_8/17/18/20/21/25"/>
</dbReference>
<dbReference type="PANTHER" id="PTHR33143:SF63">
    <property type="entry name" value="F16F4.1 PROTEIN"/>
    <property type="match status" value="1"/>
</dbReference>
<accession>A0A2P5AWA3</accession>
<protein>
    <submittedName>
        <fullName evidence="3">VQ motif containing protein</fullName>
    </submittedName>
</protein>